<dbReference type="SUPFAM" id="SSF53756">
    <property type="entry name" value="UDP-Glycosyltransferase/glycogen phosphorylase"/>
    <property type="match status" value="1"/>
</dbReference>
<accession>A0A3D9VKT9</accession>
<keyword evidence="6" id="KW-1185">Reference proteome</keyword>
<dbReference type="AlphaFoldDB" id="A0A3D9VKT9"/>
<proteinExistence type="predicted"/>
<evidence type="ECO:0000313" key="5">
    <source>
        <dbReference type="EMBL" id="REF37991.1"/>
    </source>
</evidence>
<reference evidence="5 6" key="1">
    <citation type="submission" date="2018-08" db="EMBL/GenBank/DDBJ databases">
        <title>Sequencing the genomes of 1000 actinobacteria strains.</title>
        <authorList>
            <person name="Klenk H.-P."/>
        </authorList>
    </citation>
    <scope>NUCLEOTIDE SEQUENCE [LARGE SCALE GENOMIC DNA]</scope>
    <source>
        <strain evidence="5 6">DSM 22891</strain>
    </source>
</reference>
<evidence type="ECO:0000259" key="4">
    <source>
        <dbReference type="Pfam" id="PF13439"/>
    </source>
</evidence>
<comment type="caution">
    <text evidence="5">The sequence shown here is derived from an EMBL/GenBank/DDBJ whole genome shotgun (WGS) entry which is preliminary data.</text>
</comment>
<dbReference type="PANTHER" id="PTHR12526">
    <property type="entry name" value="GLYCOSYLTRANSFERASE"/>
    <property type="match status" value="1"/>
</dbReference>
<name>A0A3D9VKT9_THECX</name>
<dbReference type="Gene3D" id="3.40.50.2000">
    <property type="entry name" value="Glycogen Phosphorylase B"/>
    <property type="match status" value="2"/>
</dbReference>
<protein>
    <submittedName>
        <fullName evidence="5">Glycosyltransferase involved in cell wall biosynthesis</fullName>
    </submittedName>
</protein>
<dbReference type="RefSeq" id="WP_170152656.1">
    <property type="nucleotide sequence ID" value="NZ_QTUC01000001.1"/>
</dbReference>
<evidence type="ECO:0000259" key="3">
    <source>
        <dbReference type="Pfam" id="PF00534"/>
    </source>
</evidence>
<sequence length="370" mass="41195">MRVALVATTGFTVPPPRYGGINRVVKALADGLVDRGVDVTLFAAGGSRTRARLRAVPERPVSELPLAERSRYQRYQQQQLLAVARAAGEFDLIHSHVEHLLPLARRDLPAPLLTTMHNPLDDPGKRALLATLPEVLAVSLSYDQRRPVADLPQVRWMGNAYEGVEGAHLHLGTGEGDERGPYFCYLGRVERRRDVAGVIDIAVRAGVRLKVAGSVYPADLDYWKTEVEPRLRRYSDQVEWLGELDDAEKGELLRGAQALLMPSRLREAFGLVFVESLACGTPVIARPRGSLPEIVRDGVHGYLREDVDDLVAACRRLARDPSVIDRRACHAWARRHFSVEAMVDTYLRIYERTIAYARTRSATAAVKTRA</sequence>
<feature type="domain" description="Glycosyl transferase family 1" evidence="3">
    <location>
        <begin position="178"/>
        <end position="329"/>
    </location>
</feature>
<gene>
    <name evidence="5" type="ORF">DFJ64_3456</name>
</gene>
<keyword evidence="2 5" id="KW-0808">Transferase</keyword>
<evidence type="ECO:0000256" key="1">
    <source>
        <dbReference type="ARBA" id="ARBA00022676"/>
    </source>
</evidence>
<evidence type="ECO:0000313" key="6">
    <source>
        <dbReference type="Proteomes" id="UP000256485"/>
    </source>
</evidence>
<dbReference type="Pfam" id="PF13439">
    <property type="entry name" value="Glyco_transf_4"/>
    <property type="match status" value="1"/>
</dbReference>
<organism evidence="5 6">
    <name type="scientific">Thermasporomyces composti</name>
    <dbReference type="NCBI Taxonomy" id="696763"/>
    <lineage>
        <taxon>Bacteria</taxon>
        <taxon>Bacillati</taxon>
        <taxon>Actinomycetota</taxon>
        <taxon>Actinomycetes</taxon>
        <taxon>Propionibacteriales</taxon>
        <taxon>Nocardioidaceae</taxon>
        <taxon>Thermasporomyces</taxon>
    </lineage>
</organism>
<dbReference type="InterPro" id="IPR028098">
    <property type="entry name" value="Glyco_trans_4-like_N"/>
</dbReference>
<dbReference type="PANTHER" id="PTHR12526:SF595">
    <property type="entry name" value="BLL5217 PROTEIN"/>
    <property type="match status" value="1"/>
</dbReference>
<keyword evidence="1" id="KW-0328">Glycosyltransferase</keyword>
<dbReference type="EMBL" id="QTUC01000001">
    <property type="protein sequence ID" value="REF37991.1"/>
    <property type="molecule type" value="Genomic_DNA"/>
</dbReference>
<dbReference type="CDD" id="cd03802">
    <property type="entry name" value="GT4_AviGT4-like"/>
    <property type="match status" value="1"/>
</dbReference>
<dbReference type="GO" id="GO:0016757">
    <property type="term" value="F:glycosyltransferase activity"/>
    <property type="evidence" value="ECO:0007669"/>
    <property type="project" value="UniProtKB-KW"/>
</dbReference>
<dbReference type="Pfam" id="PF00534">
    <property type="entry name" value="Glycos_transf_1"/>
    <property type="match status" value="1"/>
</dbReference>
<feature type="domain" description="Glycosyltransferase subfamily 4-like N-terminal" evidence="4">
    <location>
        <begin position="18"/>
        <end position="121"/>
    </location>
</feature>
<dbReference type="InterPro" id="IPR001296">
    <property type="entry name" value="Glyco_trans_1"/>
</dbReference>
<dbReference type="Proteomes" id="UP000256485">
    <property type="component" value="Unassembled WGS sequence"/>
</dbReference>
<evidence type="ECO:0000256" key="2">
    <source>
        <dbReference type="ARBA" id="ARBA00022679"/>
    </source>
</evidence>